<dbReference type="PANTHER" id="PTHR41775:SF1">
    <property type="entry name" value="PEPTIDASE M6-LIKE DOMAIN-CONTAINING PROTEIN"/>
    <property type="match status" value="1"/>
</dbReference>
<organism evidence="3 4">
    <name type="scientific">Williamwhitmania taraxaci</name>
    <dbReference type="NCBI Taxonomy" id="1640674"/>
    <lineage>
        <taxon>Bacteria</taxon>
        <taxon>Pseudomonadati</taxon>
        <taxon>Bacteroidota</taxon>
        <taxon>Bacteroidia</taxon>
        <taxon>Bacteroidales</taxon>
        <taxon>Williamwhitmaniaceae</taxon>
        <taxon>Williamwhitmania</taxon>
    </lineage>
</organism>
<evidence type="ECO:0000313" key="3">
    <source>
        <dbReference type="EMBL" id="SDC28780.1"/>
    </source>
</evidence>
<feature type="chain" id="PRO_5011740953" evidence="1">
    <location>
        <begin position="24"/>
        <end position="1138"/>
    </location>
</feature>
<dbReference type="NCBIfam" id="TIGR03296">
    <property type="entry name" value="M6dom_TIGR03296"/>
    <property type="match status" value="1"/>
</dbReference>
<dbReference type="InterPro" id="IPR026444">
    <property type="entry name" value="Secre_tail"/>
</dbReference>
<feature type="domain" description="Fibronectin type-III" evidence="2">
    <location>
        <begin position="800"/>
        <end position="898"/>
    </location>
</feature>
<dbReference type="GO" id="GO:0006508">
    <property type="term" value="P:proteolysis"/>
    <property type="evidence" value="ECO:0007669"/>
    <property type="project" value="UniProtKB-KW"/>
</dbReference>
<dbReference type="GO" id="GO:0008237">
    <property type="term" value="F:metallopeptidase activity"/>
    <property type="evidence" value="ECO:0007669"/>
    <property type="project" value="UniProtKB-KW"/>
</dbReference>
<accession>A0A1G6KCR1</accession>
<dbReference type="PANTHER" id="PTHR41775">
    <property type="entry name" value="SECRETED PROTEIN-RELATED"/>
    <property type="match status" value="1"/>
</dbReference>
<dbReference type="OrthoDB" id="9813478at2"/>
<gene>
    <name evidence="3" type="ORF">SAMN05216323_102431</name>
</gene>
<dbReference type="InterPro" id="IPR003961">
    <property type="entry name" value="FN3_dom"/>
</dbReference>
<keyword evidence="1" id="KW-0732">Signal</keyword>
<keyword evidence="3" id="KW-0645">Protease</keyword>
<evidence type="ECO:0000256" key="1">
    <source>
        <dbReference type="SAM" id="SignalP"/>
    </source>
</evidence>
<protein>
    <submittedName>
        <fullName evidence="3">M6 family metalloprotease domain-containing protein/Por secretion system C-terminal sorting domain-containing protein</fullName>
    </submittedName>
</protein>
<keyword evidence="3" id="KW-0378">Hydrolase</keyword>
<sequence>MRKILLLSLCFLLAGMMFNQAWAVPAYPKPVKFTQADGTTVTLIMRGDENSKWAQTTDGYTLLYNAKGEFEYAVIDSKGDAIPSGVKASDVARRKSNEVALLQNTQKGIGFSESQVGLIKQIKQIRAKQNAQQRAFPTTGARKLICILMGFKDKAFTKTQSDINNLFNQVGYSAGGATGSVKDYYNENSWNQFNLTVTVAGPYTAANNLSYYGSNDASGNDMYPRELVTEGVNAADASVNFADFDNDGDGAVDGVYVLFAGYGEEAGAAANCIWSHAWNIPTVTKDGKTISKYSCSPELMGSSGTTLTGIGVICHEFGHVLGAPDYYDTNYATGGQFDGTGDWDMMAAGSWNNNGLTPAHHNAYSKVKVYGWATATVLSAATNVTVNPVIGNQSFYQINSATSGEYWLIENRQQAGFDAYLPGHGLMIYHVNSGVASASTSNNINATYPQKMYPVCASATSNPGSTAATYGTINGGGCPFPGTGAKTSFTDATTPNMKSWAAANTAKPITAIAENTTTKVITFAFMGGATTATAPTATTNAATSISTTSATLNGNVTANNATTTVTFEYGTTTSYGSTENASPASVTGASATAVSAALASLANNTTYYYRVKAVNSVGTTYGAQQSFTTSANPSSLTLPVTENFGTSTLPSGWATQNVGTGITERWSMSNTANAGGSAYELKCTYVNLSPATTRVITPAINTVGVSQLTLSFKHMFDDYGAGATLRIQTSTDKVNWTNATWSLASVSNANVGPITVNTTITSSLNSATTYIAFVVDGNLYQIDAWYIDNVSISAATASTVPTVTTSSVSAVTATAATCGGNVTADGGATVSARGICYGTSANPTTASSTVASGSGTGSFTANVSGLAANTTYYVRAYATNSNGTSYGAQQSFTTVNQTITYCTSKGNSVTDEWIDLVQFAGINRTSGAEAGYKDNTALVGSVARGSSVSIYLSAGFKSTAYTEFFAVWIDFNQNGTFDAAELVASGSSKLATTLTYSVAIPTTALLGNTRMRVSMKYNAAPTACEAFSYGEVEDYTVSVTAAAGAPGIDNPFASQLGNEDPSSFTVFPNPASNQVTIQLNGIEGNVMMRIYDMRGAMVKVLPINGRDTDVDVSDLAKGVYIISVDEEKEAIKKQFIKL</sequence>
<reference evidence="3 4" key="1">
    <citation type="submission" date="2016-09" db="EMBL/GenBank/DDBJ databases">
        <authorList>
            <person name="Capua I."/>
            <person name="De Benedictis P."/>
            <person name="Joannis T."/>
            <person name="Lombin L.H."/>
            <person name="Cattoli G."/>
        </authorList>
    </citation>
    <scope>NUCLEOTIDE SEQUENCE [LARGE SCALE GENOMIC DNA]</scope>
    <source>
        <strain evidence="3 4">A7P-90m</strain>
    </source>
</reference>
<evidence type="ECO:0000313" key="4">
    <source>
        <dbReference type="Proteomes" id="UP000199452"/>
    </source>
</evidence>
<dbReference type="RefSeq" id="WP_092437721.1">
    <property type="nucleotide sequence ID" value="NZ_FMYP01000024.1"/>
</dbReference>
<name>A0A1G6KCR1_9BACT</name>
<dbReference type="Pfam" id="PF20009">
    <property type="entry name" value="GEVED"/>
    <property type="match status" value="1"/>
</dbReference>
<dbReference type="NCBIfam" id="TIGR04183">
    <property type="entry name" value="Por_Secre_tail"/>
    <property type="match status" value="1"/>
</dbReference>
<feature type="signal peptide" evidence="1">
    <location>
        <begin position="1"/>
        <end position="23"/>
    </location>
</feature>
<dbReference type="PROSITE" id="PS50853">
    <property type="entry name" value="FN3"/>
    <property type="match status" value="1"/>
</dbReference>
<dbReference type="EMBL" id="FMYP01000024">
    <property type="protein sequence ID" value="SDC28780.1"/>
    <property type="molecule type" value="Genomic_DNA"/>
</dbReference>
<keyword evidence="4" id="KW-1185">Reference proteome</keyword>
<dbReference type="STRING" id="1640674.SAMN05216323_102431"/>
<dbReference type="Pfam" id="PF05547">
    <property type="entry name" value="Peptidase_M6"/>
    <property type="match status" value="1"/>
</dbReference>
<dbReference type="SUPFAM" id="SSF55486">
    <property type="entry name" value="Metalloproteases ('zincins'), catalytic domain"/>
    <property type="match status" value="1"/>
</dbReference>
<dbReference type="AlphaFoldDB" id="A0A1G6KCR1"/>
<dbReference type="InterPro" id="IPR036116">
    <property type="entry name" value="FN3_sf"/>
</dbReference>
<dbReference type="SUPFAM" id="SSF49265">
    <property type="entry name" value="Fibronectin type III"/>
    <property type="match status" value="1"/>
</dbReference>
<dbReference type="InterPro" id="IPR045474">
    <property type="entry name" value="GEVED"/>
</dbReference>
<proteinExistence type="predicted"/>
<dbReference type="Pfam" id="PF18962">
    <property type="entry name" value="Por_Secre_tail"/>
    <property type="match status" value="1"/>
</dbReference>
<keyword evidence="3" id="KW-0482">Metalloprotease</keyword>
<evidence type="ECO:0000259" key="2">
    <source>
        <dbReference type="PROSITE" id="PS50853"/>
    </source>
</evidence>
<dbReference type="InterPro" id="IPR008757">
    <property type="entry name" value="Peptidase_M6-like_domain"/>
</dbReference>
<dbReference type="SMART" id="SM00060">
    <property type="entry name" value="FN3"/>
    <property type="match status" value="2"/>
</dbReference>
<dbReference type="Proteomes" id="UP000199452">
    <property type="component" value="Unassembled WGS sequence"/>
</dbReference>